<dbReference type="EMBL" id="JBHLXJ010000035">
    <property type="protein sequence ID" value="MFC0351955.1"/>
    <property type="molecule type" value="Genomic_DNA"/>
</dbReference>
<dbReference type="RefSeq" id="WP_390214678.1">
    <property type="nucleotide sequence ID" value="NZ_JBHLXJ010000035.1"/>
</dbReference>
<protein>
    <submittedName>
        <fullName evidence="1">Uncharacterized protein</fullName>
    </submittedName>
</protein>
<organism evidence="1 2">
    <name type="scientific">Undibacterium danionis</name>
    <dbReference type="NCBI Taxonomy" id="1812100"/>
    <lineage>
        <taxon>Bacteria</taxon>
        <taxon>Pseudomonadati</taxon>
        <taxon>Pseudomonadota</taxon>
        <taxon>Betaproteobacteria</taxon>
        <taxon>Burkholderiales</taxon>
        <taxon>Oxalobacteraceae</taxon>
        <taxon>Undibacterium</taxon>
    </lineage>
</organism>
<comment type="caution">
    <text evidence="1">The sequence shown here is derived from an EMBL/GenBank/DDBJ whole genome shotgun (WGS) entry which is preliminary data.</text>
</comment>
<name>A0ABV6IJD7_9BURK</name>
<gene>
    <name evidence="1" type="ORF">ACFFJH_19215</name>
</gene>
<sequence>MTTNQHPFHDLTFELQKQAPQSKARIHQLWANLAATSHVPAEPVLFSEWPLIASQRLQDKLTQRVTALCKVLQPKLKAELVQTQGWQHPQAADVLTVDYAIIVDGEHGTDGWDIRLVEFQAFTSLLTMGYRLHQAHSQLWPQLASCPPWQTYAEDQDWLNACRPWLAGGNNPALLEYQPWQRGTLFDLHASSVLWNLPIIEPHQIEIDKSGRLISNQNGQRTLHDKVLNRLILSELKDGGRFAYQLQSADVKWHSHPAWYFLVHKGLASEIKIPFEPINVRGHQWRDLNLPAHDLVAKNIFSCGGKDLRIGVGAQELDQLDQPENWLIQPRYRPYPVMTSQAGEKVYAELRLIVQLRAEAQPWIAMQIVRMYCAEQASASFFQGREGEGANILHRPPSA</sequence>
<reference evidence="1 2" key="1">
    <citation type="submission" date="2024-09" db="EMBL/GenBank/DDBJ databases">
        <authorList>
            <person name="Sun Q."/>
            <person name="Mori K."/>
        </authorList>
    </citation>
    <scope>NUCLEOTIDE SEQUENCE [LARGE SCALE GENOMIC DNA]</scope>
    <source>
        <strain evidence="1 2">CCM 8677</strain>
    </source>
</reference>
<evidence type="ECO:0000313" key="1">
    <source>
        <dbReference type="EMBL" id="MFC0351955.1"/>
    </source>
</evidence>
<keyword evidence="2" id="KW-1185">Reference proteome</keyword>
<proteinExistence type="predicted"/>
<accession>A0ABV6IJD7</accession>
<dbReference type="Proteomes" id="UP001589844">
    <property type="component" value="Unassembled WGS sequence"/>
</dbReference>
<evidence type="ECO:0000313" key="2">
    <source>
        <dbReference type="Proteomes" id="UP001589844"/>
    </source>
</evidence>